<dbReference type="Pfam" id="PF03466">
    <property type="entry name" value="LysR_substrate"/>
    <property type="match status" value="1"/>
</dbReference>
<dbReference type="InterPro" id="IPR036390">
    <property type="entry name" value="WH_DNA-bd_sf"/>
</dbReference>
<dbReference type="PANTHER" id="PTHR30537:SF5">
    <property type="entry name" value="HTH-TYPE TRANSCRIPTIONAL ACTIVATOR TTDR-RELATED"/>
    <property type="match status" value="1"/>
</dbReference>
<dbReference type="GO" id="GO:0043565">
    <property type="term" value="F:sequence-specific DNA binding"/>
    <property type="evidence" value="ECO:0007669"/>
    <property type="project" value="TreeGrafter"/>
</dbReference>
<dbReference type="Pfam" id="PF00126">
    <property type="entry name" value="HTH_1"/>
    <property type="match status" value="1"/>
</dbReference>
<comment type="similarity">
    <text evidence="2">Belongs to the LysR transcriptional regulatory family.</text>
</comment>
<feature type="domain" description="HTH lysR-type" evidence="6">
    <location>
        <begin position="1"/>
        <end position="59"/>
    </location>
</feature>
<dbReference type="InterPro" id="IPR036388">
    <property type="entry name" value="WH-like_DNA-bd_sf"/>
</dbReference>
<dbReference type="Proteomes" id="UP000328092">
    <property type="component" value="Unassembled WGS sequence"/>
</dbReference>
<comment type="caution">
    <text evidence="7">The sequence shown here is derived from an EMBL/GenBank/DDBJ whole genome shotgun (WGS) entry which is preliminary data.</text>
</comment>
<evidence type="ECO:0000256" key="3">
    <source>
        <dbReference type="ARBA" id="ARBA00023015"/>
    </source>
</evidence>
<organism evidence="7 8">
    <name type="scientific">Bradyrhizobium ivorense</name>
    <dbReference type="NCBI Taxonomy" id="2511166"/>
    <lineage>
        <taxon>Bacteria</taxon>
        <taxon>Pseudomonadati</taxon>
        <taxon>Pseudomonadota</taxon>
        <taxon>Alphaproteobacteria</taxon>
        <taxon>Hyphomicrobiales</taxon>
        <taxon>Nitrobacteraceae</taxon>
        <taxon>Bradyrhizobium</taxon>
    </lineage>
</organism>
<dbReference type="GO" id="GO:0006351">
    <property type="term" value="P:DNA-templated transcription"/>
    <property type="evidence" value="ECO:0007669"/>
    <property type="project" value="TreeGrafter"/>
</dbReference>
<dbReference type="PANTHER" id="PTHR30537">
    <property type="entry name" value="HTH-TYPE TRANSCRIPTIONAL REGULATOR"/>
    <property type="match status" value="1"/>
</dbReference>
<dbReference type="InterPro" id="IPR005119">
    <property type="entry name" value="LysR_subst-bd"/>
</dbReference>
<gene>
    <name evidence="7" type="primary">dmlR_2</name>
    <name evidence="7" type="ORF">CI1B_05610</name>
</gene>
<evidence type="ECO:0000256" key="1">
    <source>
        <dbReference type="ARBA" id="ARBA00003502"/>
    </source>
</evidence>
<dbReference type="Gene3D" id="1.10.10.10">
    <property type="entry name" value="Winged helix-like DNA-binding domain superfamily/Winged helix DNA-binding domain"/>
    <property type="match status" value="1"/>
</dbReference>
<comment type="function">
    <text evidence="1">NodD regulates the expression of the nodABCFE genes which encode other nodulation proteins. NodD is also a negative regulator of its own expression. Binds flavonoids as inducers.</text>
</comment>
<dbReference type="Gene3D" id="3.40.190.290">
    <property type="match status" value="1"/>
</dbReference>
<evidence type="ECO:0000259" key="6">
    <source>
        <dbReference type="PROSITE" id="PS50931"/>
    </source>
</evidence>
<name>A0A508SSN2_9BRAD</name>
<dbReference type="InterPro" id="IPR000847">
    <property type="entry name" value="LysR_HTH_N"/>
</dbReference>
<dbReference type="CDD" id="cd08422">
    <property type="entry name" value="PBP2_CrgA_like"/>
    <property type="match status" value="1"/>
</dbReference>
<protein>
    <submittedName>
        <fullName evidence="7">HTH-type transcriptional regulator DmlR</fullName>
    </submittedName>
</protein>
<evidence type="ECO:0000313" key="8">
    <source>
        <dbReference type="Proteomes" id="UP000328092"/>
    </source>
</evidence>
<sequence length="315" mass="34867">MDQLAAMSTFVRVVEAGSLSAAARAIPSSLTSVSRQIAALEQHFGTPLLLRTTRQLALTDDGRLLYERAKSIIGEVKEIEAALARDPRQPSGRLRVSSPSLLGRLVIAPMLTEFLRRQPALSVDLLLVDRAVDMVEEDIHLAVRIGRLSDSQLIARRLADIRMITCASPDYLARRGEPRTPHDLTSHDCLVFSDAPGSAEWRFADGSRTGRKFRISGRLWMNSLEALVGAARDGAGIVRAPSWQVEHDLAAGRLQRLLIDHEPAPTPLHLMLQPSRLASPKVRAFVDYLVERWRRIDAFSAPPDATRRVDSHSDT</sequence>
<dbReference type="InterPro" id="IPR058163">
    <property type="entry name" value="LysR-type_TF_proteobact-type"/>
</dbReference>
<proteinExistence type="inferred from homology"/>
<evidence type="ECO:0000256" key="2">
    <source>
        <dbReference type="ARBA" id="ARBA00009437"/>
    </source>
</evidence>
<dbReference type="OrthoDB" id="9786526at2"/>
<dbReference type="FunFam" id="3.40.190.290:FF:000001">
    <property type="entry name" value="Transcriptional regulator, LysR family"/>
    <property type="match status" value="1"/>
</dbReference>
<evidence type="ECO:0000256" key="4">
    <source>
        <dbReference type="ARBA" id="ARBA00023125"/>
    </source>
</evidence>
<dbReference type="GO" id="GO:0003700">
    <property type="term" value="F:DNA-binding transcription factor activity"/>
    <property type="evidence" value="ECO:0007669"/>
    <property type="project" value="InterPro"/>
</dbReference>
<keyword evidence="5" id="KW-0804">Transcription</keyword>
<dbReference type="AlphaFoldDB" id="A0A508SSN2"/>
<evidence type="ECO:0000313" key="7">
    <source>
        <dbReference type="EMBL" id="VIO65459.1"/>
    </source>
</evidence>
<keyword evidence="8" id="KW-1185">Reference proteome</keyword>
<dbReference type="PROSITE" id="PS50931">
    <property type="entry name" value="HTH_LYSR"/>
    <property type="match status" value="1"/>
</dbReference>
<reference evidence="7" key="1">
    <citation type="submission" date="2019-02" db="EMBL/GenBank/DDBJ databases">
        <authorList>
            <person name="Pothier F.J."/>
        </authorList>
    </citation>
    <scope>NUCLEOTIDE SEQUENCE</scope>
    <source>
        <strain evidence="7">CI-1B</strain>
    </source>
</reference>
<dbReference type="SUPFAM" id="SSF46785">
    <property type="entry name" value="Winged helix' DNA-binding domain"/>
    <property type="match status" value="1"/>
</dbReference>
<keyword evidence="3" id="KW-0805">Transcription regulation</keyword>
<dbReference type="SUPFAM" id="SSF53850">
    <property type="entry name" value="Periplasmic binding protein-like II"/>
    <property type="match status" value="1"/>
</dbReference>
<dbReference type="EMBL" id="CAADFC020000004">
    <property type="protein sequence ID" value="VIO65459.1"/>
    <property type="molecule type" value="Genomic_DNA"/>
</dbReference>
<dbReference type="FunFam" id="1.10.10.10:FF:000001">
    <property type="entry name" value="LysR family transcriptional regulator"/>
    <property type="match status" value="1"/>
</dbReference>
<evidence type="ECO:0000256" key="5">
    <source>
        <dbReference type="ARBA" id="ARBA00023163"/>
    </source>
</evidence>
<keyword evidence="4" id="KW-0238">DNA-binding</keyword>
<accession>A0A508SSN2</accession>